<organism evidence="1 2">
    <name type="scientific">Microscilla marina ATCC 23134</name>
    <dbReference type="NCBI Taxonomy" id="313606"/>
    <lineage>
        <taxon>Bacteria</taxon>
        <taxon>Pseudomonadati</taxon>
        <taxon>Bacteroidota</taxon>
        <taxon>Cytophagia</taxon>
        <taxon>Cytophagales</taxon>
        <taxon>Microscillaceae</taxon>
        <taxon>Microscilla</taxon>
    </lineage>
</organism>
<proteinExistence type="predicted"/>
<evidence type="ECO:0000313" key="1">
    <source>
        <dbReference type="EMBL" id="EAY30156.1"/>
    </source>
</evidence>
<dbReference type="Proteomes" id="UP000004095">
    <property type="component" value="Unassembled WGS sequence"/>
</dbReference>
<protein>
    <submittedName>
        <fullName evidence="1">Uncharacterized protein</fullName>
    </submittedName>
</protein>
<gene>
    <name evidence="1" type="ORF">M23134_05489</name>
</gene>
<reference evidence="1 2" key="1">
    <citation type="submission" date="2007-01" db="EMBL/GenBank/DDBJ databases">
        <authorList>
            <person name="Haygood M."/>
            <person name="Podell S."/>
            <person name="Anderson C."/>
            <person name="Hopkinson B."/>
            <person name="Roe K."/>
            <person name="Barbeau K."/>
            <person name="Gaasterland T."/>
            <person name="Ferriera S."/>
            <person name="Johnson J."/>
            <person name="Kravitz S."/>
            <person name="Beeson K."/>
            <person name="Sutton G."/>
            <person name="Rogers Y.-H."/>
            <person name="Friedman R."/>
            <person name="Frazier M."/>
            <person name="Venter J.C."/>
        </authorList>
    </citation>
    <scope>NUCLEOTIDE SEQUENCE [LARGE SCALE GENOMIC DNA]</scope>
    <source>
        <strain evidence="1 2">ATCC 23134</strain>
    </source>
</reference>
<dbReference type="EMBL" id="AAWS01000008">
    <property type="protein sequence ID" value="EAY30156.1"/>
    <property type="molecule type" value="Genomic_DNA"/>
</dbReference>
<keyword evidence="2" id="KW-1185">Reference proteome</keyword>
<evidence type="ECO:0000313" key="2">
    <source>
        <dbReference type="Proteomes" id="UP000004095"/>
    </source>
</evidence>
<dbReference type="AlphaFoldDB" id="A1ZHZ9"/>
<comment type="caution">
    <text evidence="1">The sequence shown here is derived from an EMBL/GenBank/DDBJ whole genome shotgun (WGS) entry which is preliminary data.</text>
</comment>
<sequence length="56" mass="6391">MWVGDEKNLCIAKAMELFFEEAHPPKTSFGGVGYFYSFTKVVKVKILHNDLPEPCK</sequence>
<accession>A1ZHZ9</accession>
<name>A1ZHZ9_MICM2</name>